<protein>
    <submittedName>
        <fullName evidence="1">YD repeat-containing protein</fullName>
    </submittedName>
</protein>
<dbReference type="InterPro" id="IPR028994">
    <property type="entry name" value="Integrin_alpha_N"/>
</dbReference>
<dbReference type="AlphaFoldDB" id="T0Y0B0"/>
<feature type="non-terminal residue" evidence="1">
    <location>
        <position position="1"/>
    </location>
</feature>
<name>T0Y0B0_9ZZZZ</name>
<proteinExistence type="predicted"/>
<accession>T0Y0B0</accession>
<dbReference type="SUPFAM" id="SSF69318">
    <property type="entry name" value="Integrin alpha N-terminal domain"/>
    <property type="match status" value="1"/>
</dbReference>
<evidence type="ECO:0000313" key="1">
    <source>
        <dbReference type="EMBL" id="EQD26443.1"/>
    </source>
</evidence>
<reference evidence="1" key="2">
    <citation type="journal article" date="2014" name="ISME J.">
        <title>Microbial stratification in low pH oxic and suboxic macroscopic growths along an acid mine drainage.</title>
        <authorList>
            <person name="Mendez-Garcia C."/>
            <person name="Mesa V."/>
            <person name="Sprenger R.R."/>
            <person name="Richter M."/>
            <person name="Diez M.S."/>
            <person name="Solano J."/>
            <person name="Bargiela R."/>
            <person name="Golyshina O.V."/>
            <person name="Manteca A."/>
            <person name="Ramos J.L."/>
            <person name="Gallego J.R."/>
            <person name="Llorente I."/>
            <person name="Martins Dos Santos V.A."/>
            <person name="Jensen O.N."/>
            <person name="Pelaez A.I."/>
            <person name="Sanchez J."/>
            <person name="Ferrer M."/>
        </authorList>
    </citation>
    <scope>NUCLEOTIDE SEQUENCE</scope>
</reference>
<dbReference type="Gene3D" id="2.180.10.10">
    <property type="entry name" value="RHS repeat-associated core"/>
    <property type="match status" value="1"/>
</dbReference>
<sequence length="713" mass="76935">ANIQSTSDGQSGSLGNVGLRHLDFNGDGRDDLALEYQTATCIMFRNVCRESWHDYADELLSTGSSFDVTQIATAGTMGSGPVFEFLNFNSDACTDYLYNSVIYVSGCNGTPATTVTVPSSSVIGAMDWNGDGRTDILVDNGGYIGVYESTGTGLSSLISTSIPYSAGDVYFAFDPTGSGLDALGVWDAESSPASVEYYLHNGSSDLLTAITDGYGNTIKPTYVTLAQGSGSTYTPTSDAQFPYETYTGSLQVVSQVTYSDPSNPPNGTYQRTHYYSGAWMNRQGLGFMGFETDAVYDSRNQLYTQRTFNPTFPYTGMMLSETVTENSASGQTVSSVSNTLADTMLSSTQGSQRYFPYVSGSTQKQYGVGGSENGALTSSTTTSYSYDSYGNPTSISTTITDEDGGSPDYGQSWTTAVTNTPDANTSTWCLRLLTQRVVRYSDSLSDSPAVTEDTNYTADTSSCHYTQIVQQPGSAYQVTESLGYDSFGNFDSDTVTGNGMAARTSRVSWGTTGQFPMSITNPLGETTTFNYDFGCGLVSSMTDPNGETTNWQYGEGFCRVTQETRPDGTYTTWTYTLNTGGPLSRMIVTKQPRDTQGNVIRTTKYYFDMLDRPLYRTDTLMDGLTVWSRVQNYDSLGRIASTSAPYTVGGTSTGAHNLQLRCVESCHESTATDERLGQHAGDVVVSIQRVERGCDEPQRGISHAGLGPEWVAT</sequence>
<reference evidence="1" key="1">
    <citation type="submission" date="2013-08" db="EMBL/GenBank/DDBJ databases">
        <authorList>
            <person name="Mendez C."/>
            <person name="Richter M."/>
            <person name="Ferrer M."/>
            <person name="Sanchez J."/>
        </authorList>
    </citation>
    <scope>NUCLEOTIDE SEQUENCE</scope>
</reference>
<organism evidence="1">
    <name type="scientific">mine drainage metagenome</name>
    <dbReference type="NCBI Taxonomy" id="410659"/>
    <lineage>
        <taxon>unclassified sequences</taxon>
        <taxon>metagenomes</taxon>
        <taxon>ecological metagenomes</taxon>
    </lineage>
</organism>
<gene>
    <name evidence="1" type="ORF">B2A_15638</name>
</gene>
<comment type="caution">
    <text evidence="1">The sequence shown here is derived from an EMBL/GenBank/DDBJ whole genome shotgun (WGS) entry which is preliminary data.</text>
</comment>
<dbReference type="EMBL" id="AUZZ01011373">
    <property type="protein sequence ID" value="EQD26443.1"/>
    <property type="molecule type" value="Genomic_DNA"/>
</dbReference>